<organism evidence="2 3">
    <name type="scientific">Enterobacter sichuanensis</name>
    <dbReference type="NCBI Taxonomy" id="2071710"/>
    <lineage>
        <taxon>Bacteria</taxon>
        <taxon>Pseudomonadati</taxon>
        <taxon>Pseudomonadota</taxon>
        <taxon>Gammaproteobacteria</taxon>
        <taxon>Enterobacterales</taxon>
        <taxon>Enterobacteriaceae</taxon>
        <taxon>Enterobacter</taxon>
        <taxon>Enterobacter cloacae complex</taxon>
    </lineage>
</organism>
<reference evidence="2 3" key="1">
    <citation type="submission" date="2015-03" db="EMBL/GenBank/DDBJ databases">
        <authorList>
            <person name="McCorrison J."/>
            <person name="Sanka R."/>
            <person name="Adams M."/>
            <person name="Brinkac L."/>
            <person name="Nierman W."/>
            <person name="Sutton G."/>
            <person name="Nelson K."/>
            <person name="Kiedrowski L."/>
            <person name="Guerrero D."/>
            <person name="Bonomo R."/>
        </authorList>
    </citation>
    <scope>NUCLEOTIDE SEQUENCE [LARGE SCALE GENOMIC DNA]</scope>
    <source>
        <strain evidence="2 3">35699</strain>
    </source>
</reference>
<feature type="domain" description="IprA winged helix-turn-helix" evidence="1">
    <location>
        <begin position="150"/>
        <end position="216"/>
    </location>
</feature>
<dbReference type="InterPro" id="IPR041687">
    <property type="entry name" value="HTH_46"/>
</dbReference>
<dbReference type="Pfam" id="PF15977">
    <property type="entry name" value="HTH_46"/>
    <property type="match status" value="1"/>
</dbReference>
<dbReference type="OrthoDB" id="6625231at2"/>
<dbReference type="SUPFAM" id="SSF51206">
    <property type="entry name" value="cAMP-binding domain-like"/>
    <property type="match status" value="1"/>
</dbReference>
<dbReference type="Proteomes" id="UP000033352">
    <property type="component" value="Unassembled WGS sequence"/>
</dbReference>
<name>A0A0F1B2V0_9ENTR</name>
<accession>A0A0F1B2V0</accession>
<proteinExistence type="predicted"/>
<dbReference type="PATRIC" id="fig|1619248.3.peg.782"/>
<evidence type="ECO:0000313" key="2">
    <source>
        <dbReference type="EMBL" id="KJN28308.1"/>
    </source>
</evidence>
<dbReference type="Gene3D" id="2.60.120.10">
    <property type="entry name" value="Jelly Rolls"/>
    <property type="match status" value="1"/>
</dbReference>
<dbReference type="EMBL" id="JZYX01000014">
    <property type="protein sequence ID" value="KJN28308.1"/>
    <property type="molecule type" value="Genomic_DNA"/>
</dbReference>
<dbReference type="RefSeq" id="WP_045285298.1">
    <property type="nucleotide sequence ID" value="NZ_JZYX01000014.1"/>
</dbReference>
<evidence type="ECO:0000259" key="1">
    <source>
        <dbReference type="Pfam" id="PF15977"/>
    </source>
</evidence>
<dbReference type="InterPro" id="IPR018490">
    <property type="entry name" value="cNMP-bd_dom_sf"/>
</dbReference>
<comment type="caution">
    <text evidence="2">The sequence shown here is derived from an EMBL/GenBank/DDBJ whole genome shotgun (WGS) entry which is preliminary data.</text>
</comment>
<dbReference type="AlphaFoldDB" id="A0A0F1B2V0"/>
<evidence type="ECO:0000313" key="3">
    <source>
        <dbReference type="Proteomes" id="UP000033352"/>
    </source>
</evidence>
<gene>
    <name evidence="2" type="ORF">SS37_08705</name>
</gene>
<protein>
    <submittedName>
        <fullName evidence="2">Cyclic nucleotide-binding protein</fullName>
    </submittedName>
</protein>
<sequence>MNTRMAPEVDIEKNPVLTAKPYKHIEKLINTLLPLTERRILSRGEVVHYYHHDDRQCFLLLQGSVALHRRGDGIVLNSESSPFILGVSSQFSSEHLYVRALETSELAAVSLERFNSTIAQHNLWEPFSHLLIYTASRVYEHCSRISQMSAYDIIRFQLVELIQEPEAIRMNITAAAYIQSRTWLSRSGIMRILAELRTGQYITMERGVLLDIHHLPRKY</sequence>
<dbReference type="InterPro" id="IPR014710">
    <property type="entry name" value="RmlC-like_jellyroll"/>
</dbReference>